<evidence type="ECO:0000256" key="1">
    <source>
        <dbReference type="ARBA" id="ARBA00022603"/>
    </source>
</evidence>
<keyword evidence="4" id="KW-1185">Reference proteome</keyword>
<evidence type="ECO:0000256" key="2">
    <source>
        <dbReference type="ARBA" id="ARBA00022679"/>
    </source>
</evidence>
<name>A0ABP7A6M4_9ACTN</name>
<dbReference type="CDD" id="cd02440">
    <property type="entry name" value="AdoMet_MTases"/>
    <property type="match status" value="1"/>
</dbReference>
<dbReference type="SUPFAM" id="SSF53335">
    <property type="entry name" value="S-adenosyl-L-methionine-dependent methyltransferases"/>
    <property type="match status" value="1"/>
</dbReference>
<proteinExistence type="predicted"/>
<dbReference type="PROSITE" id="PS00092">
    <property type="entry name" value="N6_MTASE"/>
    <property type="match status" value="1"/>
</dbReference>
<gene>
    <name evidence="3" type="primary">rsmD</name>
    <name evidence="3" type="ORF">GCM10022236_30280</name>
</gene>
<dbReference type="InterPro" id="IPR004398">
    <property type="entry name" value="RNA_MeTrfase_RsmD"/>
</dbReference>
<dbReference type="RefSeq" id="WP_344805998.1">
    <property type="nucleotide sequence ID" value="NZ_BAABAB010000022.1"/>
</dbReference>
<keyword evidence="2" id="KW-0808">Transferase</keyword>
<dbReference type="PANTHER" id="PTHR43542:SF1">
    <property type="entry name" value="METHYLTRANSFERASE"/>
    <property type="match status" value="1"/>
</dbReference>
<evidence type="ECO:0000313" key="4">
    <source>
        <dbReference type="Proteomes" id="UP001501490"/>
    </source>
</evidence>
<protein>
    <submittedName>
        <fullName evidence="3">16S rRNA (Guanine(966)-N(2))-methyltransferase RsmD</fullName>
    </submittedName>
</protein>
<accession>A0ABP7A6M4</accession>
<dbReference type="NCBIfam" id="TIGR00095">
    <property type="entry name" value="16S rRNA (guanine(966)-N(2))-methyltransferase RsmD"/>
    <property type="match status" value="1"/>
</dbReference>
<sequence>MTRIIAGSRRGRRIAVPPGDATRPTTDRVREALFSAIAAWAGTADAGAEASLRGLAVADLFAGSGAVGLEAASRGADPVLLVESSARTGAVIARNVTELGLGGQVTARIERVERLVRTRPARTYDVVFVDPPYAFAEAALADILAGVVGSGWVAPDGLVVVERSRRDAGLSWPPGFEEGWRRDYGETTLIFGGARDAEPDVRATED</sequence>
<comment type="caution">
    <text evidence="3">The sequence shown here is derived from an EMBL/GenBank/DDBJ whole genome shotgun (WGS) entry which is preliminary data.</text>
</comment>
<dbReference type="PANTHER" id="PTHR43542">
    <property type="entry name" value="METHYLTRANSFERASE"/>
    <property type="match status" value="1"/>
</dbReference>
<dbReference type="Proteomes" id="UP001501490">
    <property type="component" value="Unassembled WGS sequence"/>
</dbReference>
<evidence type="ECO:0000313" key="3">
    <source>
        <dbReference type="EMBL" id="GAA3625958.1"/>
    </source>
</evidence>
<reference evidence="4" key="1">
    <citation type="journal article" date="2019" name="Int. J. Syst. Evol. Microbiol.">
        <title>The Global Catalogue of Microorganisms (GCM) 10K type strain sequencing project: providing services to taxonomists for standard genome sequencing and annotation.</title>
        <authorList>
            <consortium name="The Broad Institute Genomics Platform"/>
            <consortium name="The Broad Institute Genome Sequencing Center for Infectious Disease"/>
            <person name="Wu L."/>
            <person name="Ma J."/>
        </authorList>
    </citation>
    <scope>NUCLEOTIDE SEQUENCE [LARGE SCALE GENOMIC DNA]</scope>
    <source>
        <strain evidence="4">JCM 16929</strain>
    </source>
</reference>
<dbReference type="EMBL" id="BAABAB010000022">
    <property type="protein sequence ID" value="GAA3625958.1"/>
    <property type="molecule type" value="Genomic_DNA"/>
</dbReference>
<dbReference type="Gene3D" id="3.40.50.150">
    <property type="entry name" value="Vaccinia Virus protein VP39"/>
    <property type="match status" value="1"/>
</dbReference>
<organism evidence="3 4">
    <name type="scientific">Microlunatus ginsengisoli</name>
    <dbReference type="NCBI Taxonomy" id="363863"/>
    <lineage>
        <taxon>Bacteria</taxon>
        <taxon>Bacillati</taxon>
        <taxon>Actinomycetota</taxon>
        <taxon>Actinomycetes</taxon>
        <taxon>Propionibacteriales</taxon>
        <taxon>Propionibacteriaceae</taxon>
        <taxon>Microlunatus</taxon>
    </lineage>
</organism>
<dbReference type="Pfam" id="PF03602">
    <property type="entry name" value="Cons_hypoth95"/>
    <property type="match status" value="1"/>
</dbReference>
<dbReference type="InterPro" id="IPR029063">
    <property type="entry name" value="SAM-dependent_MTases_sf"/>
</dbReference>
<dbReference type="InterPro" id="IPR002052">
    <property type="entry name" value="DNA_methylase_N6_adenine_CS"/>
</dbReference>
<keyword evidence="1" id="KW-0489">Methyltransferase</keyword>
<dbReference type="PIRSF" id="PIRSF004553">
    <property type="entry name" value="CHP00095"/>
    <property type="match status" value="1"/>
</dbReference>